<comment type="caution">
    <text evidence="1">The sequence shown here is derived from an EMBL/GenBank/DDBJ whole genome shotgun (WGS) entry which is preliminary data.</text>
</comment>
<organism evidence="1 2">
    <name type="scientific">Pyxicephalus adspersus</name>
    <name type="common">African bullfrog</name>
    <dbReference type="NCBI Taxonomy" id="30357"/>
    <lineage>
        <taxon>Eukaryota</taxon>
        <taxon>Metazoa</taxon>
        <taxon>Chordata</taxon>
        <taxon>Craniata</taxon>
        <taxon>Vertebrata</taxon>
        <taxon>Euteleostomi</taxon>
        <taxon>Amphibia</taxon>
        <taxon>Batrachia</taxon>
        <taxon>Anura</taxon>
        <taxon>Neobatrachia</taxon>
        <taxon>Ranoidea</taxon>
        <taxon>Pyxicephalidae</taxon>
        <taxon>Pyxicephalinae</taxon>
        <taxon>Pyxicephalus</taxon>
    </lineage>
</organism>
<sequence>MHWCGPCTTTSSILTIQYPDTDHLHLSVWLLYIHIFYTSYLASRYSSITEPHTFIGVAPVQPHHLHWSPNIQTDTCLSQM</sequence>
<evidence type="ECO:0000313" key="2">
    <source>
        <dbReference type="Proteomes" id="UP001181693"/>
    </source>
</evidence>
<evidence type="ECO:0000313" key="1">
    <source>
        <dbReference type="EMBL" id="DBA24506.1"/>
    </source>
</evidence>
<protein>
    <submittedName>
        <fullName evidence="1">Uncharacterized protein</fullName>
    </submittedName>
</protein>
<proteinExistence type="predicted"/>
<reference evidence="1" key="1">
    <citation type="thesis" date="2020" institute="ProQuest LLC" country="789 East Eisenhower Parkway, Ann Arbor, MI, USA">
        <title>Comparative Genomics and Chromosome Evolution.</title>
        <authorList>
            <person name="Mudd A.B."/>
        </authorList>
    </citation>
    <scope>NUCLEOTIDE SEQUENCE</scope>
    <source>
        <strain evidence="1">1538</strain>
        <tissue evidence="1">Blood</tissue>
    </source>
</reference>
<dbReference type="Proteomes" id="UP001181693">
    <property type="component" value="Unassembled WGS sequence"/>
</dbReference>
<name>A0AAV3A5H9_PYXAD</name>
<accession>A0AAV3A5H9</accession>
<dbReference type="AlphaFoldDB" id="A0AAV3A5H9"/>
<keyword evidence="2" id="KW-1185">Reference proteome</keyword>
<dbReference type="EMBL" id="DYDO01000005">
    <property type="protein sequence ID" value="DBA24506.1"/>
    <property type="molecule type" value="Genomic_DNA"/>
</dbReference>
<gene>
    <name evidence="1" type="ORF">GDO54_012147</name>
</gene>